<dbReference type="RefSeq" id="WP_191276805.1">
    <property type="nucleotide sequence ID" value="NZ_BNDS01000035.1"/>
</dbReference>
<keyword evidence="1" id="KW-0812">Transmembrane</keyword>
<protein>
    <submittedName>
        <fullName evidence="2">Uncharacterized protein</fullName>
    </submittedName>
</protein>
<dbReference type="Proteomes" id="UP000637074">
    <property type="component" value="Unassembled WGS sequence"/>
</dbReference>
<name>A0ABQ3NB56_9BACI</name>
<comment type="caution">
    <text evidence="2">The sequence shown here is derived from an EMBL/GenBank/DDBJ whole genome shotgun (WGS) entry which is preliminary data.</text>
</comment>
<keyword evidence="3" id="KW-1185">Reference proteome</keyword>
<gene>
    <name evidence="2" type="ORF">AM1BK_46880</name>
</gene>
<feature type="transmembrane region" description="Helical" evidence="1">
    <location>
        <begin position="38"/>
        <end position="58"/>
    </location>
</feature>
<reference evidence="2 3" key="1">
    <citation type="journal article" date="2022" name="Int. J. Syst. Evol. Microbiol.">
        <title>Neobacillus kokaensis sp. nov., isolated from soil.</title>
        <authorList>
            <person name="Yuki K."/>
            <person name="Matsubara H."/>
            <person name="Yamaguchi S."/>
        </authorList>
    </citation>
    <scope>NUCLEOTIDE SEQUENCE [LARGE SCALE GENOMIC DNA]</scope>
    <source>
        <strain evidence="2 3">LOB 377</strain>
    </source>
</reference>
<evidence type="ECO:0000256" key="1">
    <source>
        <dbReference type="SAM" id="Phobius"/>
    </source>
</evidence>
<organism evidence="2 3">
    <name type="scientific">Neobacillus kokaensis</name>
    <dbReference type="NCBI Taxonomy" id="2759023"/>
    <lineage>
        <taxon>Bacteria</taxon>
        <taxon>Bacillati</taxon>
        <taxon>Bacillota</taxon>
        <taxon>Bacilli</taxon>
        <taxon>Bacillales</taxon>
        <taxon>Bacillaceae</taxon>
        <taxon>Neobacillus</taxon>
    </lineage>
</organism>
<dbReference type="EMBL" id="BNDS01000035">
    <property type="protein sequence ID" value="GHI01146.1"/>
    <property type="molecule type" value="Genomic_DNA"/>
</dbReference>
<sequence>MELLFGVFIVAILGTLWFLNLTALLVKLKMDKSIQNQVILGAVLTFILIFAFMMVSFIR</sequence>
<feature type="transmembrane region" description="Helical" evidence="1">
    <location>
        <begin position="6"/>
        <end position="26"/>
    </location>
</feature>
<accession>A0ABQ3NB56</accession>
<evidence type="ECO:0000313" key="2">
    <source>
        <dbReference type="EMBL" id="GHI01146.1"/>
    </source>
</evidence>
<keyword evidence="1" id="KW-0472">Membrane</keyword>
<proteinExistence type="predicted"/>
<evidence type="ECO:0000313" key="3">
    <source>
        <dbReference type="Proteomes" id="UP000637074"/>
    </source>
</evidence>
<keyword evidence="1" id="KW-1133">Transmembrane helix</keyword>